<evidence type="ECO:0000256" key="6">
    <source>
        <dbReference type="ARBA" id="ARBA00023242"/>
    </source>
</evidence>
<dbReference type="AlphaFoldDB" id="A0AAJ0BBV8"/>
<dbReference type="CDD" id="cd11693">
    <property type="entry name" value="HRI1_C_like"/>
    <property type="match status" value="1"/>
</dbReference>
<dbReference type="Pfam" id="PF16815">
    <property type="entry name" value="HRI1"/>
    <property type="match status" value="1"/>
</dbReference>
<evidence type="ECO:0000256" key="4">
    <source>
        <dbReference type="ARBA" id="ARBA00017063"/>
    </source>
</evidence>
<feature type="region of interest" description="Disordered" evidence="7">
    <location>
        <begin position="42"/>
        <end position="86"/>
    </location>
</feature>
<evidence type="ECO:0000256" key="7">
    <source>
        <dbReference type="SAM" id="MobiDB-lite"/>
    </source>
</evidence>
<evidence type="ECO:0000313" key="9">
    <source>
        <dbReference type="Proteomes" id="UP001239445"/>
    </source>
</evidence>
<evidence type="ECO:0000313" key="8">
    <source>
        <dbReference type="EMBL" id="KAK1755438.1"/>
    </source>
</evidence>
<protein>
    <recommendedName>
        <fullName evidence="4">Protein HRI1</fullName>
    </recommendedName>
</protein>
<dbReference type="InterPro" id="IPR031818">
    <property type="entry name" value="Hri1"/>
</dbReference>
<dbReference type="InterPro" id="IPR043047">
    <property type="entry name" value="Hri1_N_sf"/>
</dbReference>
<accession>A0AAJ0BBV8</accession>
<dbReference type="GO" id="GO:0005634">
    <property type="term" value="C:nucleus"/>
    <property type="evidence" value="ECO:0007669"/>
    <property type="project" value="UniProtKB-SubCell"/>
</dbReference>
<comment type="similarity">
    <text evidence="3">Belongs to the HRI1 family.</text>
</comment>
<gene>
    <name evidence="8" type="ORF">QBC47DRAFT_445527</name>
</gene>
<dbReference type="InterPro" id="IPR038744">
    <property type="entry name" value="Hri1_N"/>
</dbReference>
<proteinExistence type="inferred from homology"/>
<feature type="compositionally biased region" description="Low complexity" evidence="7">
    <location>
        <begin position="61"/>
        <end position="84"/>
    </location>
</feature>
<comment type="caution">
    <text evidence="8">The sequence shown here is derived from an EMBL/GenBank/DDBJ whole genome shotgun (WGS) entry which is preliminary data.</text>
</comment>
<evidence type="ECO:0000256" key="1">
    <source>
        <dbReference type="ARBA" id="ARBA00004123"/>
    </source>
</evidence>
<reference evidence="8" key="1">
    <citation type="submission" date="2023-06" db="EMBL/GenBank/DDBJ databases">
        <title>Genome-scale phylogeny and comparative genomics of the fungal order Sordariales.</title>
        <authorList>
            <consortium name="Lawrence Berkeley National Laboratory"/>
            <person name="Hensen N."/>
            <person name="Bonometti L."/>
            <person name="Westerberg I."/>
            <person name="Brannstrom I.O."/>
            <person name="Guillou S."/>
            <person name="Cros-Aarteil S."/>
            <person name="Calhoun S."/>
            <person name="Haridas S."/>
            <person name="Kuo A."/>
            <person name="Mondo S."/>
            <person name="Pangilinan J."/>
            <person name="Riley R."/>
            <person name="Labutti K."/>
            <person name="Andreopoulos B."/>
            <person name="Lipzen A."/>
            <person name="Chen C."/>
            <person name="Yanf M."/>
            <person name="Daum C."/>
            <person name="Ng V."/>
            <person name="Clum A."/>
            <person name="Steindorff A."/>
            <person name="Ohm R."/>
            <person name="Martin F."/>
            <person name="Silar P."/>
            <person name="Natvig D."/>
            <person name="Lalanne C."/>
            <person name="Gautier V."/>
            <person name="Ament-Velasquez S.L."/>
            <person name="Kruys A."/>
            <person name="Hutchinson M.I."/>
            <person name="Powell A.J."/>
            <person name="Barry K."/>
            <person name="Miller A.N."/>
            <person name="Grigoriev I.V."/>
            <person name="Debuchy R."/>
            <person name="Gladieux P."/>
            <person name="Thoren M.H."/>
            <person name="Johannesson H."/>
        </authorList>
    </citation>
    <scope>NUCLEOTIDE SEQUENCE</scope>
    <source>
        <strain evidence="8">PSN4</strain>
    </source>
</reference>
<keyword evidence="9" id="KW-1185">Reference proteome</keyword>
<keyword evidence="5" id="KW-0963">Cytoplasm</keyword>
<dbReference type="CDD" id="cd11692">
    <property type="entry name" value="HRI1_N_like"/>
    <property type="match status" value="1"/>
</dbReference>
<evidence type="ECO:0000256" key="5">
    <source>
        <dbReference type="ARBA" id="ARBA00022490"/>
    </source>
</evidence>
<evidence type="ECO:0000256" key="3">
    <source>
        <dbReference type="ARBA" id="ARBA00005229"/>
    </source>
</evidence>
<keyword evidence="6" id="KW-0539">Nucleus</keyword>
<comment type="subcellular location">
    <subcellularLocation>
        <location evidence="2">Cytoplasm</location>
    </subcellularLocation>
    <subcellularLocation>
        <location evidence="1">Nucleus</location>
    </subcellularLocation>
</comment>
<dbReference type="GO" id="GO:0005737">
    <property type="term" value="C:cytoplasm"/>
    <property type="evidence" value="ECO:0007669"/>
    <property type="project" value="UniProtKB-SubCell"/>
</dbReference>
<organism evidence="8 9">
    <name type="scientific">Echria macrotheca</name>
    <dbReference type="NCBI Taxonomy" id="438768"/>
    <lineage>
        <taxon>Eukaryota</taxon>
        <taxon>Fungi</taxon>
        <taxon>Dikarya</taxon>
        <taxon>Ascomycota</taxon>
        <taxon>Pezizomycotina</taxon>
        <taxon>Sordariomycetes</taxon>
        <taxon>Sordariomycetidae</taxon>
        <taxon>Sordariales</taxon>
        <taxon>Schizotheciaceae</taxon>
        <taxon>Echria</taxon>
    </lineage>
</organism>
<name>A0AAJ0BBV8_9PEZI</name>
<dbReference type="EMBL" id="MU839833">
    <property type="protein sequence ID" value="KAK1755438.1"/>
    <property type="molecule type" value="Genomic_DNA"/>
</dbReference>
<dbReference type="Proteomes" id="UP001239445">
    <property type="component" value="Unassembled WGS sequence"/>
</dbReference>
<evidence type="ECO:0000256" key="2">
    <source>
        <dbReference type="ARBA" id="ARBA00004496"/>
    </source>
</evidence>
<dbReference type="Gene3D" id="2.40.128.320">
    <property type="entry name" value="Protein HRI1, N-terminal domain"/>
    <property type="match status" value="1"/>
</dbReference>
<sequence>MGDISIREYIRWLPDPPSEPTSTIVLTSPERRFVDIRILREPEPSPDGILPPSSLDWAIAGTSTSTSSSTPGSSSPSHSTWTHWIDSRHPLNPESFSDAGDMYPQPDGTVLERGSMVNPSTSILTKYEELWRDEPVVPDHLNSEGKPVCVVLELGRGEGEGGKKRGMVVRLGQYCQALVRDGDSVLVERMRWDGETGMWVRLVRIGEGEMPVEWAAYFGGEATVGDEVKVGGDVWTVVERC</sequence>